<gene>
    <name evidence="1" type="ORF">QFC24_002300</name>
</gene>
<evidence type="ECO:0000313" key="2">
    <source>
        <dbReference type="Proteomes" id="UP001234202"/>
    </source>
</evidence>
<keyword evidence="2" id="KW-1185">Reference proteome</keyword>
<name>A0ACC2XQ94_9TREE</name>
<dbReference type="Proteomes" id="UP001234202">
    <property type="component" value="Unassembled WGS sequence"/>
</dbReference>
<evidence type="ECO:0000313" key="1">
    <source>
        <dbReference type="EMBL" id="KAJ9126028.1"/>
    </source>
</evidence>
<accession>A0ACC2XQ94</accession>
<organism evidence="1 2">
    <name type="scientific">Naganishia onofrii</name>
    <dbReference type="NCBI Taxonomy" id="1851511"/>
    <lineage>
        <taxon>Eukaryota</taxon>
        <taxon>Fungi</taxon>
        <taxon>Dikarya</taxon>
        <taxon>Basidiomycota</taxon>
        <taxon>Agaricomycotina</taxon>
        <taxon>Tremellomycetes</taxon>
        <taxon>Filobasidiales</taxon>
        <taxon>Filobasidiaceae</taxon>
        <taxon>Naganishia</taxon>
    </lineage>
</organism>
<comment type="caution">
    <text evidence="1">The sequence shown here is derived from an EMBL/GenBank/DDBJ whole genome shotgun (WGS) entry which is preliminary data.</text>
</comment>
<dbReference type="EMBL" id="JASBWV010000006">
    <property type="protein sequence ID" value="KAJ9126028.1"/>
    <property type="molecule type" value="Genomic_DNA"/>
</dbReference>
<proteinExistence type="predicted"/>
<sequence length="616" mass="67000">MYRSTVTRVTRNHLHHHLSTTIGRTSAIRSLHIQSPLLSSQSATGTVIDKVKALKTASEQPLNVASQVPAFAAPAGTEVTEKAISRTPLLQLLRTYLVYTICSFPTIVDNSPALLSALTKSKIPGVAAITEFLVRRTFFAQFVGGETTGECTIVMEQLRKEGIGSMLVYSVEVDEDLKAPQGMSDKEMMEKEGEAKVAETLRCLERAGQFEREMQQKYGGEAGGTYIAIKIVSCTFASDASDAVELTWCNFAPVKTGLTSDPTVLHRASNTLTRLRERDNGNPVHFPGSPTNVDAQVLARPLADESSSLFNMPKDDACRGGILAGEENLRHGDMELLRGIWQILLKIGQTAKESGIKIAVDAEHSWYQPAIDGYTMLMSQEFNKINPDHVANPATSPLIYGTYQAYLRRSDGHLAASLKHARENNYTLGVKLVRGAYAEQERKKWVSDGRAKFGADPIQPTKQATHAAFDGATKSLIAQLAKDIKAAPQKAPSVGIFFGTHNGDSCDLIADSLVENGLAEKNEEGRLVTLPGVRGRVCTGQLFGMSDNLTEAVAAKFEVKGAPMVLKYLPYGSLKEVLPYLGRRAIENKSMLNGEGGASFERGRVLGEIKRRLGFA</sequence>
<protein>
    <submittedName>
        <fullName evidence="1">Uncharacterized protein</fullName>
    </submittedName>
</protein>
<reference evidence="1" key="1">
    <citation type="submission" date="2023-04" db="EMBL/GenBank/DDBJ databases">
        <title>Draft Genome sequencing of Naganishia species isolated from polar environments using Oxford Nanopore Technology.</title>
        <authorList>
            <person name="Leo P."/>
            <person name="Venkateswaran K."/>
        </authorList>
    </citation>
    <scope>NUCLEOTIDE SEQUENCE</scope>
    <source>
        <strain evidence="1">DBVPG 5303</strain>
    </source>
</reference>